<gene>
    <name evidence="1" type="ORF">F511_31812</name>
</gene>
<sequence length="130" mass="14224">MSTGYAIALKLVTGSTVACDWLRIRFIGTLVVVIVAQNLVFTEHYFSDLPSISIVVWSKTGGAELVLLSSFNCYYLGDLIRRVGGSRRNPRVREFLRQLTREFLSSFELLGATGNLTGQSGASASRSPFG</sequence>
<evidence type="ECO:0000313" key="2">
    <source>
        <dbReference type="Proteomes" id="UP000250235"/>
    </source>
</evidence>
<dbReference type="EMBL" id="KQ995340">
    <property type="protein sequence ID" value="KZV46998.1"/>
    <property type="molecule type" value="Genomic_DNA"/>
</dbReference>
<protein>
    <submittedName>
        <fullName evidence="1">Putative pectinesterase 67</fullName>
    </submittedName>
</protein>
<accession>A0A2Z7CJ43</accession>
<dbReference type="Proteomes" id="UP000250235">
    <property type="component" value="Unassembled WGS sequence"/>
</dbReference>
<keyword evidence="2" id="KW-1185">Reference proteome</keyword>
<reference evidence="1 2" key="1">
    <citation type="journal article" date="2015" name="Proc. Natl. Acad. Sci. U.S.A.">
        <title>The resurrection genome of Boea hygrometrica: A blueprint for survival of dehydration.</title>
        <authorList>
            <person name="Xiao L."/>
            <person name="Yang G."/>
            <person name="Zhang L."/>
            <person name="Yang X."/>
            <person name="Zhao S."/>
            <person name="Ji Z."/>
            <person name="Zhou Q."/>
            <person name="Hu M."/>
            <person name="Wang Y."/>
            <person name="Chen M."/>
            <person name="Xu Y."/>
            <person name="Jin H."/>
            <person name="Xiao X."/>
            <person name="Hu G."/>
            <person name="Bao F."/>
            <person name="Hu Y."/>
            <person name="Wan P."/>
            <person name="Li L."/>
            <person name="Deng X."/>
            <person name="Kuang T."/>
            <person name="Xiang C."/>
            <person name="Zhu J.K."/>
            <person name="Oliver M.J."/>
            <person name="He Y."/>
        </authorList>
    </citation>
    <scope>NUCLEOTIDE SEQUENCE [LARGE SCALE GENOMIC DNA]</scope>
    <source>
        <strain evidence="2">cv. XS01</strain>
    </source>
</reference>
<evidence type="ECO:0000313" key="1">
    <source>
        <dbReference type="EMBL" id="KZV46998.1"/>
    </source>
</evidence>
<name>A0A2Z7CJ43_9LAMI</name>
<proteinExistence type="predicted"/>
<organism evidence="1 2">
    <name type="scientific">Dorcoceras hygrometricum</name>
    <dbReference type="NCBI Taxonomy" id="472368"/>
    <lineage>
        <taxon>Eukaryota</taxon>
        <taxon>Viridiplantae</taxon>
        <taxon>Streptophyta</taxon>
        <taxon>Embryophyta</taxon>
        <taxon>Tracheophyta</taxon>
        <taxon>Spermatophyta</taxon>
        <taxon>Magnoliopsida</taxon>
        <taxon>eudicotyledons</taxon>
        <taxon>Gunneridae</taxon>
        <taxon>Pentapetalae</taxon>
        <taxon>asterids</taxon>
        <taxon>lamiids</taxon>
        <taxon>Lamiales</taxon>
        <taxon>Gesneriaceae</taxon>
        <taxon>Didymocarpoideae</taxon>
        <taxon>Trichosporeae</taxon>
        <taxon>Loxocarpinae</taxon>
        <taxon>Dorcoceras</taxon>
    </lineage>
</organism>
<dbReference type="AlphaFoldDB" id="A0A2Z7CJ43"/>